<evidence type="ECO:0000256" key="1">
    <source>
        <dbReference type="ARBA" id="ARBA00022801"/>
    </source>
</evidence>
<dbReference type="InterPro" id="IPR010802">
    <property type="entry name" value="DUF1400"/>
</dbReference>
<dbReference type="InterPro" id="IPR029058">
    <property type="entry name" value="AB_hydrolase_fold"/>
</dbReference>
<feature type="domain" description="DUF1400" evidence="4">
    <location>
        <begin position="50"/>
        <end position="171"/>
    </location>
</feature>
<comment type="caution">
    <text evidence="5">The sequence shown here is derived from an EMBL/GenBank/DDBJ whole genome shotgun (WGS) entry which is preliminary data.</text>
</comment>
<evidence type="ECO:0000256" key="3">
    <source>
        <dbReference type="ARBA" id="ARBA00023098"/>
    </source>
</evidence>
<name>A0AAP5MC76_9CYAN</name>
<dbReference type="AlphaFoldDB" id="A0AAP5MC76"/>
<dbReference type="RefSeq" id="WP_310834122.1">
    <property type="nucleotide sequence ID" value="NZ_JAALHA020000014.1"/>
</dbReference>
<dbReference type="GO" id="GO:0003847">
    <property type="term" value="F:1-alkyl-2-acetylglycerophosphocholine esterase activity"/>
    <property type="evidence" value="ECO:0007669"/>
    <property type="project" value="TreeGrafter"/>
</dbReference>
<evidence type="ECO:0000313" key="6">
    <source>
        <dbReference type="Proteomes" id="UP000667802"/>
    </source>
</evidence>
<keyword evidence="6" id="KW-1185">Reference proteome</keyword>
<evidence type="ECO:0000256" key="2">
    <source>
        <dbReference type="ARBA" id="ARBA00022963"/>
    </source>
</evidence>
<protein>
    <submittedName>
        <fullName evidence="5">Alpha/beta hydrolase</fullName>
    </submittedName>
</protein>
<proteinExistence type="predicted"/>
<dbReference type="SUPFAM" id="SSF53474">
    <property type="entry name" value="alpha/beta-Hydrolases"/>
    <property type="match status" value="1"/>
</dbReference>
<dbReference type="PANTHER" id="PTHR10272">
    <property type="entry name" value="PLATELET-ACTIVATING FACTOR ACETYLHYDROLASE"/>
    <property type="match status" value="1"/>
</dbReference>
<gene>
    <name evidence="5" type="ORF">G7B40_024530</name>
</gene>
<keyword evidence="1 5" id="KW-0378">Hydrolase</keyword>
<dbReference type="Proteomes" id="UP000667802">
    <property type="component" value="Unassembled WGS sequence"/>
</dbReference>
<keyword evidence="3" id="KW-0443">Lipid metabolism</keyword>
<dbReference type="GO" id="GO:0016042">
    <property type="term" value="P:lipid catabolic process"/>
    <property type="evidence" value="ECO:0007669"/>
    <property type="project" value="UniProtKB-KW"/>
</dbReference>
<dbReference type="Pfam" id="PF07176">
    <property type="entry name" value="DUF1400"/>
    <property type="match status" value="1"/>
</dbReference>
<dbReference type="EMBL" id="JAALHA020000014">
    <property type="protein sequence ID" value="MDR9897709.1"/>
    <property type="molecule type" value="Genomic_DNA"/>
</dbReference>
<dbReference type="Gene3D" id="3.40.50.1820">
    <property type="entry name" value="alpha/beta hydrolase"/>
    <property type="match status" value="1"/>
</dbReference>
<evidence type="ECO:0000259" key="4">
    <source>
        <dbReference type="Pfam" id="PF07176"/>
    </source>
</evidence>
<reference evidence="6" key="1">
    <citation type="journal article" date="2021" name="Science">
        <title>Hunting the eagle killer: A cyanobacterial neurotoxin causes vacuolar myelinopathy.</title>
        <authorList>
            <person name="Breinlinger S."/>
            <person name="Phillips T.J."/>
            <person name="Haram B.N."/>
            <person name="Mares J."/>
            <person name="Martinez Yerena J.A."/>
            <person name="Hrouzek P."/>
            <person name="Sobotka R."/>
            <person name="Henderson W.M."/>
            <person name="Schmieder P."/>
            <person name="Williams S.M."/>
            <person name="Lauderdale J.D."/>
            <person name="Wilde H.D."/>
            <person name="Gerrin W."/>
            <person name="Kust A."/>
            <person name="Washington J.W."/>
            <person name="Wagner C."/>
            <person name="Geier B."/>
            <person name="Liebeke M."/>
            <person name="Enke H."/>
            <person name="Niedermeyer T.H.J."/>
            <person name="Wilde S.B."/>
        </authorList>
    </citation>
    <scope>NUCLEOTIDE SEQUENCE [LARGE SCALE GENOMIC DNA]</scope>
    <source>
        <strain evidence="6">Thurmond2011</strain>
    </source>
</reference>
<evidence type="ECO:0000313" key="5">
    <source>
        <dbReference type="EMBL" id="MDR9897709.1"/>
    </source>
</evidence>
<keyword evidence="2" id="KW-0442">Lipid degradation</keyword>
<dbReference type="PANTHER" id="PTHR10272:SF13">
    <property type="entry name" value="POLY(ETHYLENE TEREPHTHALATE) HYDROLASE"/>
    <property type="match status" value="1"/>
</dbReference>
<dbReference type="Pfam" id="PF03403">
    <property type="entry name" value="PAF-AH_p_II"/>
    <property type="match status" value="1"/>
</dbReference>
<accession>A0AAP5MC76</accession>
<organism evidence="5 6">
    <name type="scientific">Aetokthonos hydrillicola Thurmond2011</name>
    <dbReference type="NCBI Taxonomy" id="2712845"/>
    <lineage>
        <taxon>Bacteria</taxon>
        <taxon>Bacillati</taxon>
        <taxon>Cyanobacteriota</taxon>
        <taxon>Cyanophyceae</taxon>
        <taxon>Nostocales</taxon>
        <taxon>Hapalosiphonaceae</taxon>
        <taxon>Aetokthonos</taxon>
    </lineage>
</organism>
<sequence length="594" mass="65424">MNSSTSKTVTAKRRLFTYLVGKQSIWLQVTLGALNTCLVPALTIYPASGAERIQASYGLFERSIPISSLETYAKTGKVDNKLAAYANSQELKHLRRILLTRIPLNAVEVSQFLYTPIGERLLKRLGEFIQTQSHISGFYAIRAALILAAADPQGLTLLNVLQKFPSNAISISVSRSLKITQEFENLVNQTEKAIALIKEQSTLEASNTPVTSELSKSNWQQPGSFSWQKQTIQLNDQSRNRRFLADIYLPQTSDPRPIIVISYGLGSDLKSFAYLARHLASYGFVVAVPQHPGSNAQQLQALLSGTADQVTSPREFIDRPLDVKYLLDELTRLSKSNPAFMGRLNLQQIGVIGQSYGGYTALALAGAPINFQQLEKNCPALKDTLDVSQLLQCLALHLPRAPYNLRDRRVKAVIAINPVDRSIMGQAGLSQIKIPVMIVTGSADIIAPALLEQIRPFTWLITPNKYLVLIDGGTHFSTIGESPDAAVPIPTNVIGPDPALARSYIKALSIPFFQTYVADQPNYHRYLSADYVNGISREPLPLSLVTSLTSTELKQIVKSLPNAEISPPDREQLASTKKFALPSKVDPIPNLYKF</sequence>